<dbReference type="RefSeq" id="WP_388037843.1">
    <property type="nucleotide sequence ID" value="NZ_JBHUEK010000017.1"/>
</dbReference>
<evidence type="ECO:0000256" key="2">
    <source>
        <dbReference type="ARBA" id="ARBA00022448"/>
    </source>
</evidence>
<protein>
    <submittedName>
        <fullName evidence="9">TrkH family potassium uptake protein</fullName>
    </submittedName>
</protein>
<feature type="transmembrane region" description="Helical" evidence="8">
    <location>
        <begin position="301"/>
        <end position="334"/>
    </location>
</feature>
<evidence type="ECO:0000256" key="4">
    <source>
        <dbReference type="ARBA" id="ARBA00022692"/>
    </source>
</evidence>
<feature type="transmembrane region" description="Helical" evidence="8">
    <location>
        <begin position="411"/>
        <end position="434"/>
    </location>
</feature>
<evidence type="ECO:0000256" key="5">
    <source>
        <dbReference type="ARBA" id="ARBA00022989"/>
    </source>
</evidence>
<keyword evidence="7 8" id="KW-0472">Membrane</keyword>
<feature type="transmembrane region" description="Helical" evidence="8">
    <location>
        <begin position="195"/>
        <end position="218"/>
    </location>
</feature>
<dbReference type="Proteomes" id="UP001597227">
    <property type="component" value="Unassembled WGS sequence"/>
</dbReference>
<evidence type="ECO:0000256" key="3">
    <source>
        <dbReference type="ARBA" id="ARBA00022475"/>
    </source>
</evidence>
<keyword evidence="3" id="KW-1003">Cell membrane</keyword>
<keyword evidence="5 8" id="KW-1133">Transmembrane helix</keyword>
<dbReference type="PANTHER" id="PTHR32024">
    <property type="entry name" value="TRK SYSTEM POTASSIUM UPTAKE PROTEIN TRKG-RELATED"/>
    <property type="match status" value="1"/>
</dbReference>
<evidence type="ECO:0000256" key="1">
    <source>
        <dbReference type="ARBA" id="ARBA00004651"/>
    </source>
</evidence>
<keyword evidence="4 8" id="KW-0812">Transmembrane</keyword>
<dbReference type="PANTHER" id="PTHR32024:SF4">
    <property type="entry name" value="KTR SYSTEM POTASSIUM UPTAKE PROTEIN D"/>
    <property type="match status" value="1"/>
</dbReference>
<evidence type="ECO:0000256" key="7">
    <source>
        <dbReference type="ARBA" id="ARBA00023136"/>
    </source>
</evidence>
<feature type="transmembrane region" description="Helical" evidence="8">
    <location>
        <begin position="355"/>
        <end position="376"/>
    </location>
</feature>
<sequence>MSKLRKIKVKFGNLAPSQIIVTFYLLAVLVSVILLSLPIALKPGVDWTFVDILFTAVSAISVTGLGVVSTPDTFITAGIFILMFILQFGGIGIMTLGTFFWLLVGKKIGLKERKLIQTDQNQSTLAGLVKLMKNILFIIIAIEIFGGTILGTYFLSYYPTWQEAYLQGFFASVSATTNAGFDITGQSLIPFANDYFVQLINIILLTLGAIGFPVLIEVKDFIRNKKPYKSPHFSLYTKLTTVTFFSLMFLGTISILILEARHFFADKTWHESFFYAFFQSATTRNGGLATMDVGQFSEPTLLALCVLMFVGASPSSVGGGVRTTTFAINLLFMYNFARGNKSVKVFRREIHPDDILRSMAIMHTAIFLCFISVMLLKITEPFSTMEILFEVCSAFGTTGLSMGITSELSDIGKIIITLLMFIGRIGILSFIFIISKNGNEPKYHYPKERVIIG</sequence>
<feature type="transmembrane region" description="Helical" evidence="8">
    <location>
        <begin position="20"/>
        <end position="41"/>
    </location>
</feature>
<feature type="transmembrane region" description="Helical" evidence="8">
    <location>
        <begin position="74"/>
        <end position="104"/>
    </location>
</feature>
<reference evidence="10" key="1">
    <citation type="journal article" date="2019" name="Int. J. Syst. Evol. Microbiol.">
        <title>The Global Catalogue of Microorganisms (GCM) 10K type strain sequencing project: providing services to taxonomists for standard genome sequencing and annotation.</title>
        <authorList>
            <consortium name="The Broad Institute Genomics Platform"/>
            <consortium name="The Broad Institute Genome Sequencing Center for Infectious Disease"/>
            <person name="Wu L."/>
            <person name="Ma J."/>
        </authorList>
    </citation>
    <scope>NUCLEOTIDE SEQUENCE [LARGE SCALE GENOMIC DNA]</scope>
    <source>
        <strain evidence="10">CCUG 15531</strain>
    </source>
</reference>
<accession>A0ABW4MPU0</accession>
<feature type="transmembrane region" description="Helical" evidence="8">
    <location>
        <begin position="239"/>
        <end position="258"/>
    </location>
</feature>
<evidence type="ECO:0000256" key="6">
    <source>
        <dbReference type="ARBA" id="ARBA00023065"/>
    </source>
</evidence>
<name>A0ABW4MPU0_9BACI</name>
<gene>
    <name evidence="9" type="ORF">ACFSFW_10485</name>
</gene>
<feature type="transmembrane region" description="Helical" evidence="8">
    <location>
        <begin position="135"/>
        <end position="155"/>
    </location>
</feature>
<evidence type="ECO:0000313" key="9">
    <source>
        <dbReference type="EMBL" id="MFD1779094.1"/>
    </source>
</evidence>
<comment type="caution">
    <text evidence="9">The sequence shown here is derived from an EMBL/GenBank/DDBJ whole genome shotgun (WGS) entry which is preliminary data.</text>
</comment>
<dbReference type="EMBL" id="JBHUEK010000017">
    <property type="protein sequence ID" value="MFD1779094.1"/>
    <property type="molecule type" value="Genomic_DNA"/>
</dbReference>
<keyword evidence="2" id="KW-0813">Transport</keyword>
<organism evidence="9 10">
    <name type="scientific">Fredinandcohnia salidurans</name>
    <dbReference type="NCBI Taxonomy" id="2595041"/>
    <lineage>
        <taxon>Bacteria</taxon>
        <taxon>Bacillati</taxon>
        <taxon>Bacillota</taxon>
        <taxon>Bacilli</taxon>
        <taxon>Bacillales</taxon>
        <taxon>Bacillaceae</taxon>
        <taxon>Fredinandcohnia</taxon>
    </lineage>
</organism>
<dbReference type="InterPro" id="IPR003445">
    <property type="entry name" value="Cat_transpt"/>
</dbReference>
<feature type="transmembrane region" description="Helical" evidence="8">
    <location>
        <begin position="48"/>
        <end position="68"/>
    </location>
</feature>
<evidence type="ECO:0000256" key="8">
    <source>
        <dbReference type="SAM" id="Phobius"/>
    </source>
</evidence>
<dbReference type="Pfam" id="PF02386">
    <property type="entry name" value="TrkH"/>
    <property type="match status" value="1"/>
</dbReference>
<keyword evidence="6" id="KW-0406">Ion transport</keyword>
<proteinExistence type="predicted"/>
<keyword evidence="10" id="KW-1185">Reference proteome</keyword>
<comment type="subcellular location">
    <subcellularLocation>
        <location evidence="1">Cell membrane</location>
        <topology evidence="1">Multi-pass membrane protein</topology>
    </subcellularLocation>
</comment>
<evidence type="ECO:0000313" key="10">
    <source>
        <dbReference type="Proteomes" id="UP001597227"/>
    </source>
</evidence>